<proteinExistence type="predicted"/>
<gene>
    <name evidence="1" type="ORF">SDC9_154400</name>
</gene>
<accession>A0A645F3F0</accession>
<comment type="caution">
    <text evidence="1">The sequence shown here is derived from an EMBL/GenBank/DDBJ whole genome shotgun (WGS) entry which is preliminary data.</text>
</comment>
<reference evidence="1" key="1">
    <citation type="submission" date="2019-08" db="EMBL/GenBank/DDBJ databases">
        <authorList>
            <person name="Kucharzyk K."/>
            <person name="Murdoch R.W."/>
            <person name="Higgins S."/>
            <person name="Loffler F."/>
        </authorList>
    </citation>
    <scope>NUCLEOTIDE SEQUENCE</scope>
</reference>
<sequence>MGRLVVATPVAGFREASDDRIRLASPEDFPVVLVEALAAAWPFPQHSDRPVASWDDRVTQMAEVIERVRHAATPQ</sequence>
<organism evidence="1">
    <name type="scientific">bioreactor metagenome</name>
    <dbReference type="NCBI Taxonomy" id="1076179"/>
    <lineage>
        <taxon>unclassified sequences</taxon>
        <taxon>metagenomes</taxon>
        <taxon>ecological metagenomes</taxon>
    </lineage>
</organism>
<dbReference type="AlphaFoldDB" id="A0A645F3F0"/>
<dbReference type="EMBL" id="VSSQ01053095">
    <property type="protein sequence ID" value="MPN07134.1"/>
    <property type="molecule type" value="Genomic_DNA"/>
</dbReference>
<name>A0A645F3F0_9ZZZZ</name>
<protein>
    <submittedName>
        <fullName evidence="1">Uncharacterized protein</fullName>
    </submittedName>
</protein>
<evidence type="ECO:0000313" key="1">
    <source>
        <dbReference type="EMBL" id="MPN07134.1"/>
    </source>
</evidence>